<dbReference type="CDD" id="cd04179">
    <property type="entry name" value="DPM_DPG-synthase_like"/>
    <property type="match status" value="1"/>
</dbReference>
<evidence type="ECO:0000256" key="4">
    <source>
        <dbReference type="ARBA" id="ARBA00023136"/>
    </source>
</evidence>
<name>A0A329MT52_9BACL</name>
<dbReference type="GO" id="GO:0016020">
    <property type="term" value="C:membrane"/>
    <property type="evidence" value="ECO:0007669"/>
    <property type="project" value="UniProtKB-SubCell"/>
</dbReference>
<comment type="caution">
    <text evidence="8">The sequence shown here is derived from an EMBL/GenBank/DDBJ whole genome shotgun (WGS) entry which is preliminary data.</text>
</comment>
<dbReference type="PANTHER" id="PTHR48090">
    <property type="entry name" value="UNDECAPRENYL-PHOSPHATE 4-DEOXY-4-FORMAMIDO-L-ARABINOSE TRANSFERASE-RELATED"/>
    <property type="match status" value="1"/>
</dbReference>
<dbReference type="RefSeq" id="WP_113029235.1">
    <property type="nucleotide sequence ID" value="NZ_QMFB01000001.1"/>
</dbReference>
<dbReference type="PANTHER" id="PTHR48090:SF7">
    <property type="entry name" value="RFBJ PROTEIN"/>
    <property type="match status" value="1"/>
</dbReference>
<evidence type="ECO:0000256" key="3">
    <source>
        <dbReference type="ARBA" id="ARBA00022989"/>
    </source>
</evidence>
<dbReference type="GO" id="GO:0000271">
    <property type="term" value="P:polysaccharide biosynthetic process"/>
    <property type="evidence" value="ECO:0007669"/>
    <property type="project" value="InterPro"/>
</dbReference>
<keyword evidence="3 5" id="KW-1133">Transmembrane helix</keyword>
<keyword evidence="8" id="KW-0808">Transferase</keyword>
<dbReference type="Pfam" id="PF04138">
    <property type="entry name" value="GtrA_DPMS_TM"/>
    <property type="match status" value="1"/>
</dbReference>
<reference evidence="8 9" key="1">
    <citation type="journal article" date="2009" name="Int. J. Syst. Evol. Microbiol.">
        <title>Paenibacillus contaminans sp. nov., isolated from a contaminated laboratory plate.</title>
        <authorList>
            <person name="Chou J.H."/>
            <person name="Lee J.H."/>
            <person name="Lin M.C."/>
            <person name="Chang P.S."/>
            <person name="Arun A.B."/>
            <person name="Young C.C."/>
            <person name="Chen W.M."/>
        </authorList>
    </citation>
    <scope>NUCLEOTIDE SEQUENCE [LARGE SCALE GENOMIC DNA]</scope>
    <source>
        <strain evidence="8 9">CKOBP-6</strain>
    </source>
</reference>
<feature type="transmembrane region" description="Helical" evidence="5">
    <location>
        <begin position="246"/>
        <end position="265"/>
    </location>
</feature>
<dbReference type="OrthoDB" id="9810303at2"/>
<dbReference type="SUPFAM" id="SSF53448">
    <property type="entry name" value="Nucleotide-diphospho-sugar transferases"/>
    <property type="match status" value="1"/>
</dbReference>
<feature type="domain" description="Glycosyltransferase 2-like" evidence="6">
    <location>
        <begin position="2"/>
        <end position="155"/>
    </location>
</feature>
<evidence type="ECO:0000256" key="5">
    <source>
        <dbReference type="SAM" id="Phobius"/>
    </source>
</evidence>
<evidence type="ECO:0000259" key="6">
    <source>
        <dbReference type="Pfam" id="PF00535"/>
    </source>
</evidence>
<gene>
    <name evidence="8" type="ORF">DQG23_02720</name>
</gene>
<dbReference type="GO" id="GO:0016740">
    <property type="term" value="F:transferase activity"/>
    <property type="evidence" value="ECO:0007669"/>
    <property type="project" value="UniProtKB-KW"/>
</dbReference>
<dbReference type="Gene3D" id="3.90.550.10">
    <property type="entry name" value="Spore Coat Polysaccharide Biosynthesis Protein SpsA, Chain A"/>
    <property type="match status" value="1"/>
</dbReference>
<evidence type="ECO:0000313" key="8">
    <source>
        <dbReference type="EMBL" id="RAV23125.1"/>
    </source>
</evidence>
<sequence>MTVLIPSYEPDYRLVELIERLRAMTDAPIVIVDDGSGERFRGIFEAVKAAGCTVLTHLSNMGKGRALKTGFQYIMEHGWNEGVVCADSDGQHAPKDIVAVGQAIEAREATIVLGSRRFTGKVPLRSRIGNRLTSKIYDAATGIGIGDTQTGLRGYPNQMLGWLCQVPGERFEYEMNLLLEAPAQGYGISELPIETIYLNDNRSSHFRPIADSFKVYKPILKFCTSSVISGVLDFVLLLLLQFLTSNLLVSVVGARVGSSAANYAMNRRFVFSRPAKRKVIKSMSRYYALAAAILAFNYGLLYVLHTFFAIPIVPAKLATECLLFAISYWFQRKFIY</sequence>
<evidence type="ECO:0000256" key="2">
    <source>
        <dbReference type="ARBA" id="ARBA00022692"/>
    </source>
</evidence>
<keyword evidence="4 5" id="KW-0472">Membrane</keyword>
<protein>
    <submittedName>
        <fullName evidence="8">Glycosyltransferase family 2 protein</fullName>
    </submittedName>
</protein>
<keyword evidence="2 5" id="KW-0812">Transmembrane</keyword>
<dbReference type="EMBL" id="QMFB01000001">
    <property type="protein sequence ID" value="RAV23125.1"/>
    <property type="molecule type" value="Genomic_DNA"/>
</dbReference>
<accession>A0A329MT52</accession>
<dbReference type="Proteomes" id="UP000250369">
    <property type="component" value="Unassembled WGS sequence"/>
</dbReference>
<evidence type="ECO:0000259" key="7">
    <source>
        <dbReference type="Pfam" id="PF04138"/>
    </source>
</evidence>
<dbReference type="Pfam" id="PF00535">
    <property type="entry name" value="Glycos_transf_2"/>
    <property type="match status" value="1"/>
</dbReference>
<feature type="domain" description="GtrA/DPMS transmembrane" evidence="7">
    <location>
        <begin position="221"/>
        <end position="335"/>
    </location>
</feature>
<dbReference type="InterPro" id="IPR001173">
    <property type="entry name" value="Glyco_trans_2-like"/>
</dbReference>
<dbReference type="AlphaFoldDB" id="A0A329MT52"/>
<organism evidence="8 9">
    <name type="scientific">Paenibacillus contaminans</name>
    <dbReference type="NCBI Taxonomy" id="450362"/>
    <lineage>
        <taxon>Bacteria</taxon>
        <taxon>Bacillati</taxon>
        <taxon>Bacillota</taxon>
        <taxon>Bacilli</taxon>
        <taxon>Bacillales</taxon>
        <taxon>Paenibacillaceae</taxon>
        <taxon>Paenibacillus</taxon>
    </lineage>
</organism>
<evidence type="ECO:0000256" key="1">
    <source>
        <dbReference type="ARBA" id="ARBA00004141"/>
    </source>
</evidence>
<dbReference type="InterPro" id="IPR050256">
    <property type="entry name" value="Glycosyltransferase_2"/>
</dbReference>
<keyword evidence="9" id="KW-1185">Reference proteome</keyword>
<dbReference type="InterPro" id="IPR029044">
    <property type="entry name" value="Nucleotide-diphossugar_trans"/>
</dbReference>
<feature type="transmembrane region" description="Helical" evidence="5">
    <location>
        <begin position="310"/>
        <end position="330"/>
    </location>
</feature>
<comment type="subcellular location">
    <subcellularLocation>
        <location evidence="1">Membrane</location>
        <topology evidence="1">Multi-pass membrane protein</topology>
    </subcellularLocation>
</comment>
<evidence type="ECO:0000313" key="9">
    <source>
        <dbReference type="Proteomes" id="UP000250369"/>
    </source>
</evidence>
<dbReference type="InterPro" id="IPR007267">
    <property type="entry name" value="GtrA_DPMS_TM"/>
</dbReference>
<feature type="transmembrane region" description="Helical" evidence="5">
    <location>
        <begin position="286"/>
        <end position="304"/>
    </location>
</feature>
<proteinExistence type="predicted"/>